<name>A0ABS5DMJ9_9PSEU</name>
<gene>
    <name evidence="2" type="ORF">KBO27_26550</name>
</gene>
<evidence type="ECO:0000256" key="1">
    <source>
        <dbReference type="SAM" id="MobiDB-lite"/>
    </source>
</evidence>
<dbReference type="Proteomes" id="UP000674084">
    <property type="component" value="Unassembled WGS sequence"/>
</dbReference>
<dbReference type="EMBL" id="JAGPXE010000013">
    <property type="protein sequence ID" value="MBQ0927515.1"/>
    <property type="molecule type" value="Genomic_DNA"/>
</dbReference>
<feature type="region of interest" description="Disordered" evidence="1">
    <location>
        <begin position="48"/>
        <end position="79"/>
    </location>
</feature>
<dbReference type="RefSeq" id="WP_210972571.1">
    <property type="nucleotide sequence ID" value="NZ_JAGPXE010000013.1"/>
</dbReference>
<reference evidence="2 3" key="1">
    <citation type="submission" date="2021-04" db="EMBL/GenBank/DDBJ databases">
        <title>Whole-genome sequencing of Saccharopolyspora endophytica KCTC 19397.</title>
        <authorList>
            <person name="Ay H."/>
            <person name="Saygin H."/>
            <person name="Sahin N."/>
        </authorList>
    </citation>
    <scope>NUCLEOTIDE SEQUENCE [LARGE SCALE GENOMIC DNA]</scope>
    <source>
        <strain evidence="2 3">KCTC 19397</strain>
    </source>
</reference>
<comment type="caution">
    <text evidence="2">The sequence shown here is derived from an EMBL/GenBank/DDBJ whole genome shotgun (WGS) entry which is preliminary data.</text>
</comment>
<keyword evidence="3" id="KW-1185">Reference proteome</keyword>
<evidence type="ECO:0000313" key="3">
    <source>
        <dbReference type="Proteomes" id="UP000674084"/>
    </source>
</evidence>
<accession>A0ABS5DMJ9</accession>
<proteinExistence type="predicted"/>
<protein>
    <submittedName>
        <fullName evidence="2">Uncharacterized protein</fullName>
    </submittedName>
</protein>
<sequence>MEQDRDLSGATAVYRSTGYPGAGWYVMPDGDVVLQRPSGEVDKTIMSPESLESAASRSSVWYLETPAEGENSEPPAEQG</sequence>
<evidence type="ECO:0000313" key="2">
    <source>
        <dbReference type="EMBL" id="MBQ0927515.1"/>
    </source>
</evidence>
<organism evidence="2 3">
    <name type="scientific">Saccharopolyspora endophytica</name>
    <dbReference type="NCBI Taxonomy" id="543886"/>
    <lineage>
        <taxon>Bacteria</taxon>
        <taxon>Bacillati</taxon>
        <taxon>Actinomycetota</taxon>
        <taxon>Actinomycetes</taxon>
        <taxon>Pseudonocardiales</taxon>
        <taxon>Pseudonocardiaceae</taxon>
        <taxon>Saccharopolyspora</taxon>
    </lineage>
</organism>